<dbReference type="GeneID" id="57962161"/>
<feature type="transmembrane region" description="Helical" evidence="9">
    <location>
        <begin position="170"/>
        <end position="192"/>
    </location>
</feature>
<comment type="subcellular location">
    <subcellularLocation>
        <location evidence="1">Cell membrane</location>
        <topology evidence="1">Multi-pass membrane protein</topology>
    </subcellularLocation>
</comment>
<keyword evidence="7 9" id="KW-0472">Membrane</keyword>
<evidence type="ECO:0000256" key="1">
    <source>
        <dbReference type="ARBA" id="ARBA00004651"/>
    </source>
</evidence>
<dbReference type="GO" id="GO:0005886">
    <property type="term" value="C:plasma membrane"/>
    <property type="evidence" value="ECO:0007669"/>
    <property type="project" value="UniProtKB-SubCell"/>
</dbReference>
<evidence type="ECO:0000256" key="5">
    <source>
        <dbReference type="ARBA" id="ARBA00022692"/>
    </source>
</evidence>
<feature type="transmembrane region" description="Helical" evidence="9">
    <location>
        <begin position="302"/>
        <end position="320"/>
    </location>
</feature>
<dbReference type="PANTHER" id="PTHR32196:SF71">
    <property type="entry name" value="AUTOINDUCER 2 IMPORT SYSTEM PERMEASE PROTEIN LSRD"/>
    <property type="match status" value="1"/>
</dbReference>
<accession>A0A0E2H619</accession>
<feature type="transmembrane region" description="Helical" evidence="9">
    <location>
        <begin position="261"/>
        <end position="290"/>
    </location>
</feature>
<feature type="transmembrane region" description="Helical" evidence="9">
    <location>
        <begin position="102"/>
        <end position="126"/>
    </location>
</feature>
<dbReference type="AlphaFoldDB" id="A0A0E2H619"/>
<keyword evidence="4" id="KW-0997">Cell inner membrane</keyword>
<protein>
    <recommendedName>
        <fullName evidence="8">Autoinducer 2 import system permease protein LsrD</fullName>
    </recommendedName>
</protein>
<comment type="caution">
    <text evidence="10">The sequence shown here is derived from an EMBL/GenBank/DDBJ whole genome shotgun (WGS) entry which is preliminary data.</text>
</comment>
<dbReference type="RefSeq" id="WP_002587278.1">
    <property type="nucleotide sequence ID" value="NZ_KB850982.1"/>
</dbReference>
<keyword evidence="5 9" id="KW-0812">Transmembrane</keyword>
<dbReference type="CDD" id="cd06579">
    <property type="entry name" value="TM_PBP1_transp_AraH_like"/>
    <property type="match status" value="1"/>
</dbReference>
<keyword evidence="6 9" id="KW-1133">Transmembrane helix</keyword>
<evidence type="ECO:0000256" key="9">
    <source>
        <dbReference type="SAM" id="Phobius"/>
    </source>
</evidence>
<feature type="transmembrane region" description="Helical" evidence="9">
    <location>
        <begin position="132"/>
        <end position="149"/>
    </location>
</feature>
<evidence type="ECO:0000313" key="11">
    <source>
        <dbReference type="Proteomes" id="UP000013085"/>
    </source>
</evidence>
<reference evidence="10 11" key="1">
    <citation type="submission" date="2013-01" db="EMBL/GenBank/DDBJ databases">
        <title>The Genome Sequence of Clostridium clostridioforme 90A8.</title>
        <authorList>
            <consortium name="The Broad Institute Genome Sequencing Platform"/>
            <person name="Earl A."/>
            <person name="Ward D."/>
            <person name="Feldgarden M."/>
            <person name="Gevers D."/>
            <person name="Courvalin P."/>
            <person name="Lambert T."/>
            <person name="Walker B."/>
            <person name="Young S.K."/>
            <person name="Zeng Q."/>
            <person name="Gargeya S."/>
            <person name="Fitzgerald M."/>
            <person name="Haas B."/>
            <person name="Abouelleil A."/>
            <person name="Alvarado L."/>
            <person name="Arachchi H.M."/>
            <person name="Berlin A.M."/>
            <person name="Chapman S.B."/>
            <person name="Dewar J."/>
            <person name="Goldberg J."/>
            <person name="Griggs A."/>
            <person name="Gujja S."/>
            <person name="Hansen M."/>
            <person name="Howarth C."/>
            <person name="Imamovic A."/>
            <person name="Larimer J."/>
            <person name="McCowan C."/>
            <person name="Murphy C."/>
            <person name="Neiman D."/>
            <person name="Pearson M."/>
            <person name="Priest M."/>
            <person name="Roberts A."/>
            <person name="Saif S."/>
            <person name="Shea T."/>
            <person name="Sisk P."/>
            <person name="Sykes S."/>
            <person name="Wortman J."/>
            <person name="Nusbaum C."/>
            <person name="Birren B."/>
        </authorList>
    </citation>
    <scope>NUCLEOTIDE SEQUENCE [LARGE SCALE GENOMIC DNA]</scope>
    <source>
        <strain evidence="10 11">90A8</strain>
    </source>
</reference>
<evidence type="ECO:0000256" key="8">
    <source>
        <dbReference type="ARBA" id="ARBA00039381"/>
    </source>
</evidence>
<organism evidence="10 11">
    <name type="scientific">[Clostridium] clostridioforme 90A8</name>
    <dbReference type="NCBI Taxonomy" id="999408"/>
    <lineage>
        <taxon>Bacteria</taxon>
        <taxon>Bacillati</taxon>
        <taxon>Bacillota</taxon>
        <taxon>Clostridia</taxon>
        <taxon>Lachnospirales</taxon>
        <taxon>Lachnospiraceae</taxon>
        <taxon>Enterocloster</taxon>
    </lineage>
</organism>
<feature type="transmembrane region" description="Helical" evidence="9">
    <location>
        <begin position="24"/>
        <end position="45"/>
    </location>
</feature>
<keyword evidence="2" id="KW-0813">Transport</keyword>
<keyword evidence="3" id="KW-1003">Cell membrane</keyword>
<dbReference type="EMBL" id="AGYR01000044">
    <property type="protein sequence ID" value="ENZ11076.1"/>
    <property type="molecule type" value="Genomic_DNA"/>
</dbReference>
<dbReference type="Proteomes" id="UP000013085">
    <property type="component" value="Unassembled WGS sequence"/>
</dbReference>
<dbReference type="GO" id="GO:0022857">
    <property type="term" value="F:transmembrane transporter activity"/>
    <property type="evidence" value="ECO:0007669"/>
    <property type="project" value="InterPro"/>
</dbReference>
<dbReference type="PANTHER" id="PTHR32196">
    <property type="entry name" value="ABC TRANSPORTER PERMEASE PROTEIN YPHD-RELATED-RELATED"/>
    <property type="match status" value="1"/>
</dbReference>
<feature type="transmembrane region" description="Helical" evidence="9">
    <location>
        <begin position="52"/>
        <end position="72"/>
    </location>
</feature>
<evidence type="ECO:0000256" key="7">
    <source>
        <dbReference type="ARBA" id="ARBA00023136"/>
    </source>
</evidence>
<feature type="transmembrane region" description="Helical" evidence="9">
    <location>
        <begin position="223"/>
        <end position="249"/>
    </location>
</feature>
<dbReference type="InterPro" id="IPR001851">
    <property type="entry name" value="ABC_transp_permease"/>
</dbReference>
<dbReference type="PATRIC" id="fig|999408.3.peg.4406"/>
<evidence type="ECO:0000256" key="6">
    <source>
        <dbReference type="ARBA" id="ARBA00022989"/>
    </source>
</evidence>
<gene>
    <name evidence="10" type="ORF">HMPREF1090_04108</name>
</gene>
<evidence type="ECO:0000256" key="3">
    <source>
        <dbReference type="ARBA" id="ARBA00022475"/>
    </source>
</evidence>
<dbReference type="HOGENOM" id="CLU_028880_3_1_9"/>
<proteinExistence type="predicted"/>
<evidence type="ECO:0000313" key="10">
    <source>
        <dbReference type="EMBL" id="ENZ11076.1"/>
    </source>
</evidence>
<dbReference type="Pfam" id="PF02653">
    <property type="entry name" value="BPD_transp_2"/>
    <property type="match status" value="1"/>
</dbReference>
<sequence>MGEEKSRQASNLQFIQKNAGSSQVMVYVILVVLLLAAQIMSPGYLKPTHVAGILRLASFMGIAAIGQNLTILTGGIDLSIANTITFANVIAAQIMMGRDENLAAALLAVIVMGAMVGFINGVGIHWLKIPPFIMTLGVGTVIQGVFLIYTKGAPKGNASPLLKAVCGQSFIGILSGIVVIWAVMAAVTIVLLRNTPYGRKIYSVGTNEQAARFSGIHTGRVTFSVYLISAIIAAVSGFFLVGYTGTSFLDVGTSYNTKTIAAVIIGGTAITGGKGGYIGTIAGAIIMTILDDFLTIVNIPEAGRQIMQGVIIVLLVLIYSREKHRK</sequence>
<name>A0A0E2H619_9FIRM</name>
<evidence type="ECO:0000256" key="2">
    <source>
        <dbReference type="ARBA" id="ARBA00022448"/>
    </source>
</evidence>
<evidence type="ECO:0000256" key="4">
    <source>
        <dbReference type="ARBA" id="ARBA00022519"/>
    </source>
</evidence>